<proteinExistence type="predicted"/>
<feature type="compositionally biased region" description="Polar residues" evidence="1">
    <location>
        <begin position="115"/>
        <end position="128"/>
    </location>
</feature>
<reference evidence="2 3" key="1">
    <citation type="journal article" date="2023" name="Sci. Data">
        <title>Genome assembly of the Korean intertidal mud-creeper Batillaria attramentaria.</title>
        <authorList>
            <person name="Patra A.K."/>
            <person name="Ho P.T."/>
            <person name="Jun S."/>
            <person name="Lee S.J."/>
            <person name="Kim Y."/>
            <person name="Won Y.J."/>
        </authorList>
    </citation>
    <scope>NUCLEOTIDE SEQUENCE [LARGE SCALE GENOMIC DNA]</scope>
    <source>
        <strain evidence="2">Wonlab-2016</strain>
    </source>
</reference>
<dbReference type="AlphaFoldDB" id="A0ABD0J1N8"/>
<organism evidence="2 3">
    <name type="scientific">Batillaria attramentaria</name>
    <dbReference type="NCBI Taxonomy" id="370345"/>
    <lineage>
        <taxon>Eukaryota</taxon>
        <taxon>Metazoa</taxon>
        <taxon>Spiralia</taxon>
        <taxon>Lophotrochozoa</taxon>
        <taxon>Mollusca</taxon>
        <taxon>Gastropoda</taxon>
        <taxon>Caenogastropoda</taxon>
        <taxon>Sorbeoconcha</taxon>
        <taxon>Cerithioidea</taxon>
        <taxon>Batillariidae</taxon>
        <taxon>Batillaria</taxon>
    </lineage>
</organism>
<dbReference type="EMBL" id="JACVVK020000736">
    <property type="protein sequence ID" value="KAK7450693.1"/>
    <property type="molecule type" value="Genomic_DNA"/>
</dbReference>
<dbReference type="Proteomes" id="UP001519460">
    <property type="component" value="Unassembled WGS sequence"/>
</dbReference>
<evidence type="ECO:0000313" key="3">
    <source>
        <dbReference type="Proteomes" id="UP001519460"/>
    </source>
</evidence>
<accession>A0ABD0J1N8</accession>
<keyword evidence="3" id="KW-1185">Reference proteome</keyword>
<gene>
    <name evidence="2" type="ORF">BaRGS_00039899</name>
</gene>
<comment type="caution">
    <text evidence="2">The sequence shown here is derived from an EMBL/GenBank/DDBJ whole genome shotgun (WGS) entry which is preliminary data.</text>
</comment>
<sequence>MRSYEKRTDDSQSKHEPACLRYKIPVRVHFRRITTVVPRSKILLTVLADSRLVTGTATDGPQGGGGVGDIAPGVRVEVAKTVKFTAHTTLKGTTKICLESFRQSFWRPALSGNVQWKNSSRGRQPRSSDTAHHRAGRPPFWTIPPPGSRGAVRLFAQSGQFSDDRDVRNGLPSRSAAQAIDQRHLDRGVSVLRPICERRKFVCGRELRSSISRVRGV</sequence>
<protein>
    <submittedName>
        <fullName evidence="2">Uncharacterized protein</fullName>
    </submittedName>
</protein>
<evidence type="ECO:0000256" key="1">
    <source>
        <dbReference type="SAM" id="MobiDB-lite"/>
    </source>
</evidence>
<feature type="region of interest" description="Disordered" evidence="1">
    <location>
        <begin position="115"/>
        <end position="148"/>
    </location>
</feature>
<evidence type="ECO:0000313" key="2">
    <source>
        <dbReference type="EMBL" id="KAK7450693.1"/>
    </source>
</evidence>
<name>A0ABD0J1N8_9CAEN</name>